<dbReference type="EMBL" id="WHVB01000001">
    <property type="protein sequence ID" value="KAF8486817.1"/>
    <property type="molecule type" value="Genomic_DNA"/>
</dbReference>
<evidence type="ECO:0000313" key="3">
    <source>
        <dbReference type="EMBL" id="KAF8486817.1"/>
    </source>
</evidence>
<dbReference type="Pfam" id="PF20152">
    <property type="entry name" value="DUF6534"/>
    <property type="match status" value="1"/>
</dbReference>
<gene>
    <name evidence="3" type="ORF">DFH94DRAFT_2572</name>
</gene>
<keyword evidence="4" id="KW-1185">Reference proteome</keyword>
<reference evidence="3" key="1">
    <citation type="submission" date="2019-10" db="EMBL/GenBank/DDBJ databases">
        <authorList>
            <consortium name="DOE Joint Genome Institute"/>
            <person name="Kuo A."/>
            <person name="Miyauchi S."/>
            <person name="Kiss E."/>
            <person name="Drula E."/>
            <person name="Kohler A."/>
            <person name="Sanchez-Garcia M."/>
            <person name="Andreopoulos B."/>
            <person name="Barry K.W."/>
            <person name="Bonito G."/>
            <person name="Buee M."/>
            <person name="Carver A."/>
            <person name="Chen C."/>
            <person name="Cichocki N."/>
            <person name="Clum A."/>
            <person name="Culley D."/>
            <person name="Crous P.W."/>
            <person name="Fauchery L."/>
            <person name="Girlanda M."/>
            <person name="Hayes R."/>
            <person name="Keri Z."/>
            <person name="LaButti K."/>
            <person name="Lipzen A."/>
            <person name="Lombard V."/>
            <person name="Magnuson J."/>
            <person name="Maillard F."/>
            <person name="Morin E."/>
            <person name="Murat C."/>
            <person name="Nolan M."/>
            <person name="Ohm R."/>
            <person name="Pangilinan J."/>
            <person name="Pereira M."/>
            <person name="Perotto S."/>
            <person name="Peter M."/>
            <person name="Riley R."/>
            <person name="Sitrit Y."/>
            <person name="Stielow B."/>
            <person name="Szollosi G."/>
            <person name="Zifcakova L."/>
            <person name="Stursova M."/>
            <person name="Spatafora J.W."/>
            <person name="Tedersoo L."/>
            <person name="Vaario L.-M."/>
            <person name="Yamada A."/>
            <person name="Yan M."/>
            <person name="Wang P."/>
            <person name="Xu J."/>
            <person name="Bruns T."/>
            <person name="Baldrian P."/>
            <person name="Vilgalys R."/>
            <person name="Henrissat B."/>
            <person name="Grigoriev I.V."/>
            <person name="Hibbett D."/>
            <person name="Nagy L.G."/>
            <person name="Martin F.M."/>
        </authorList>
    </citation>
    <scope>NUCLEOTIDE SEQUENCE</scope>
    <source>
        <strain evidence="3">Prilba</strain>
    </source>
</reference>
<dbReference type="AlphaFoldDB" id="A0A9P5TE66"/>
<dbReference type="PANTHER" id="PTHR40465:SF1">
    <property type="entry name" value="DUF6534 DOMAIN-CONTAINING PROTEIN"/>
    <property type="match status" value="1"/>
</dbReference>
<feature type="domain" description="DUF6534" evidence="2">
    <location>
        <begin position="178"/>
        <end position="263"/>
    </location>
</feature>
<evidence type="ECO:0000313" key="4">
    <source>
        <dbReference type="Proteomes" id="UP000759537"/>
    </source>
</evidence>
<accession>A0A9P5TE66</accession>
<proteinExistence type="predicted"/>
<comment type="caution">
    <text evidence="3">The sequence shown here is derived from an EMBL/GenBank/DDBJ whole genome shotgun (WGS) entry which is preliminary data.</text>
</comment>
<feature type="transmembrane region" description="Helical" evidence="1">
    <location>
        <begin position="131"/>
        <end position="153"/>
    </location>
</feature>
<sequence length="329" mass="36197">MSSDSSVLVIRFSDVEDFAAPAPKLLGAVWNWFLYGALVVQFYVYSYNFSRDSKHIKLLVHSIFFLETVQTILSGADLYYWFAAGFGNKGHLFMPFASSFDVPLMGSVVSISVQLFFVYRISVLSGKRSRWLCVIICVLSAIGGLGAFASGIYPYVVGGFVDSLSIVVFEMAWVAANTFSDLLITFAMLYHLRRILTNDGGFSRHILVSIVRLTIETNLVTTSVSIVSLLMIAVFPGTNWYMCPTYVLGKLYSNTLLVSLNNRISIRNAYGSRVNGKVFDCQVVSVACSTRSEATKDITTQVAEGPEIEQPVAETEVEEGKGPGTAHIV</sequence>
<feature type="transmembrane region" description="Helical" evidence="1">
    <location>
        <begin position="102"/>
        <end position="119"/>
    </location>
</feature>
<organism evidence="3 4">
    <name type="scientific">Russula ochroleuca</name>
    <dbReference type="NCBI Taxonomy" id="152965"/>
    <lineage>
        <taxon>Eukaryota</taxon>
        <taxon>Fungi</taxon>
        <taxon>Dikarya</taxon>
        <taxon>Basidiomycota</taxon>
        <taxon>Agaricomycotina</taxon>
        <taxon>Agaricomycetes</taxon>
        <taxon>Russulales</taxon>
        <taxon>Russulaceae</taxon>
        <taxon>Russula</taxon>
    </lineage>
</organism>
<dbReference type="InterPro" id="IPR045339">
    <property type="entry name" value="DUF6534"/>
</dbReference>
<dbReference type="Proteomes" id="UP000759537">
    <property type="component" value="Unassembled WGS sequence"/>
</dbReference>
<protein>
    <recommendedName>
        <fullName evidence="2">DUF6534 domain-containing protein</fullName>
    </recommendedName>
</protein>
<feature type="transmembrane region" description="Helical" evidence="1">
    <location>
        <begin position="173"/>
        <end position="192"/>
    </location>
</feature>
<keyword evidence="1" id="KW-0472">Membrane</keyword>
<evidence type="ECO:0000256" key="1">
    <source>
        <dbReference type="SAM" id="Phobius"/>
    </source>
</evidence>
<name>A0A9P5TE66_9AGAM</name>
<keyword evidence="1" id="KW-0812">Transmembrane</keyword>
<keyword evidence="1" id="KW-1133">Transmembrane helix</keyword>
<feature type="transmembrane region" description="Helical" evidence="1">
    <location>
        <begin position="29"/>
        <end position="46"/>
    </location>
</feature>
<dbReference type="OrthoDB" id="2953893at2759"/>
<feature type="transmembrane region" description="Helical" evidence="1">
    <location>
        <begin position="213"/>
        <end position="235"/>
    </location>
</feature>
<reference evidence="3" key="2">
    <citation type="journal article" date="2020" name="Nat. Commun.">
        <title>Large-scale genome sequencing of mycorrhizal fungi provides insights into the early evolution of symbiotic traits.</title>
        <authorList>
            <person name="Miyauchi S."/>
            <person name="Kiss E."/>
            <person name="Kuo A."/>
            <person name="Drula E."/>
            <person name="Kohler A."/>
            <person name="Sanchez-Garcia M."/>
            <person name="Morin E."/>
            <person name="Andreopoulos B."/>
            <person name="Barry K.W."/>
            <person name="Bonito G."/>
            <person name="Buee M."/>
            <person name="Carver A."/>
            <person name="Chen C."/>
            <person name="Cichocki N."/>
            <person name="Clum A."/>
            <person name="Culley D."/>
            <person name="Crous P.W."/>
            <person name="Fauchery L."/>
            <person name="Girlanda M."/>
            <person name="Hayes R.D."/>
            <person name="Keri Z."/>
            <person name="LaButti K."/>
            <person name="Lipzen A."/>
            <person name="Lombard V."/>
            <person name="Magnuson J."/>
            <person name="Maillard F."/>
            <person name="Murat C."/>
            <person name="Nolan M."/>
            <person name="Ohm R.A."/>
            <person name="Pangilinan J."/>
            <person name="Pereira M.F."/>
            <person name="Perotto S."/>
            <person name="Peter M."/>
            <person name="Pfister S."/>
            <person name="Riley R."/>
            <person name="Sitrit Y."/>
            <person name="Stielow J.B."/>
            <person name="Szollosi G."/>
            <person name="Zifcakova L."/>
            <person name="Stursova M."/>
            <person name="Spatafora J.W."/>
            <person name="Tedersoo L."/>
            <person name="Vaario L.M."/>
            <person name="Yamada A."/>
            <person name="Yan M."/>
            <person name="Wang P."/>
            <person name="Xu J."/>
            <person name="Bruns T."/>
            <person name="Baldrian P."/>
            <person name="Vilgalys R."/>
            <person name="Dunand C."/>
            <person name="Henrissat B."/>
            <person name="Grigoriev I.V."/>
            <person name="Hibbett D."/>
            <person name="Nagy L.G."/>
            <person name="Martin F.M."/>
        </authorList>
    </citation>
    <scope>NUCLEOTIDE SEQUENCE</scope>
    <source>
        <strain evidence="3">Prilba</strain>
    </source>
</reference>
<feature type="transmembrane region" description="Helical" evidence="1">
    <location>
        <begin position="58"/>
        <end position="82"/>
    </location>
</feature>
<evidence type="ECO:0000259" key="2">
    <source>
        <dbReference type="Pfam" id="PF20152"/>
    </source>
</evidence>
<dbReference type="PANTHER" id="PTHR40465">
    <property type="entry name" value="CHROMOSOME 1, WHOLE GENOME SHOTGUN SEQUENCE"/>
    <property type="match status" value="1"/>
</dbReference>